<dbReference type="Pfam" id="PF00583">
    <property type="entry name" value="Acetyltransf_1"/>
    <property type="match status" value="1"/>
</dbReference>
<gene>
    <name evidence="2" type="ordered locus">Solca_2483</name>
</gene>
<protein>
    <recommendedName>
        <fullName evidence="1">N-acetyltransferase domain-containing protein</fullName>
    </recommendedName>
</protein>
<dbReference type="InterPro" id="IPR016181">
    <property type="entry name" value="Acyl_CoA_acyltransferase"/>
</dbReference>
<dbReference type="AlphaFoldDB" id="H8KRJ7"/>
<reference evidence="2" key="1">
    <citation type="submission" date="2012-02" db="EMBL/GenBank/DDBJ databases">
        <title>The complete genome of Solitalea canadensis DSM 3403.</title>
        <authorList>
            <consortium name="US DOE Joint Genome Institute (JGI-PGF)"/>
            <person name="Lucas S."/>
            <person name="Copeland A."/>
            <person name="Lapidus A."/>
            <person name="Glavina del Rio T."/>
            <person name="Dalin E."/>
            <person name="Tice H."/>
            <person name="Bruce D."/>
            <person name="Goodwin L."/>
            <person name="Pitluck S."/>
            <person name="Peters L."/>
            <person name="Ovchinnikova G."/>
            <person name="Lu M."/>
            <person name="Kyrpides N."/>
            <person name="Mavromatis K."/>
            <person name="Ivanova N."/>
            <person name="Brettin T."/>
            <person name="Detter J.C."/>
            <person name="Han C."/>
            <person name="Larimer F."/>
            <person name="Land M."/>
            <person name="Hauser L."/>
            <person name="Markowitz V."/>
            <person name="Cheng J.-F."/>
            <person name="Hugenholtz P."/>
            <person name="Woyke T."/>
            <person name="Wu D."/>
            <person name="Spring S."/>
            <person name="Schroeder M."/>
            <person name="Kopitz M."/>
            <person name="Brambilla E."/>
            <person name="Klenk H.-P."/>
            <person name="Eisen J.A."/>
        </authorList>
    </citation>
    <scope>NUCLEOTIDE SEQUENCE</scope>
    <source>
        <strain evidence="2">DSM 3403</strain>
    </source>
</reference>
<dbReference type="PANTHER" id="PTHR41368:SF1">
    <property type="entry name" value="PROTEIN YGHO"/>
    <property type="match status" value="1"/>
</dbReference>
<dbReference type="EMBL" id="CP003349">
    <property type="protein sequence ID" value="AFD07522.1"/>
    <property type="molecule type" value="Genomic_DNA"/>
</dbReference>
<evidence type="ECO:0000313" key="3">
    <source>
        <dbReference type="Proteomes" id="UP000007590"/>
    </source>
</evidence>
<dbReference type="PANTHER" id="PTHR41368">
    <property type="entry name" value="PROTEIN YGHO"/>
    <property type="match status" value="1"/>
</dbReference>
<name>H8KRJ7_SOLCM</name>
<dbReference type="GO" id="GO:0016747">
    <property type="term" value="F:acyltransferase activity, transferring groups other than amino-acyl groups"/>
    <property type="evidence" value="ECO:0007669"/>
    <property type="project" value="InterPro"/>
</dbReference>
<proteinExistence type="predicted"/>
<feature type="domain" description="N-acetyltransferase" evidence="1">
    <location>
        <begin position="242"/>
        <end position="386"/>
    </location>
</feature>
<dbReference type="InterPro" id="IPR039968">
    <property type="entry name" value="BcerS-like"/>
</dbReference>
<sequence length="402" mass="46892">MVIFDKSLFFSLSHKSNFIFLATQKLTMQITEVKDTKTRKEFLAVAPIIYKNDPVWVQPLDNDIESIFDPKFNNFHSFGEATRWVLKNDQGELIGRVAAFINKKKAYHYEQPTGGMGFFECIDDEKAAFLLFDTCKKWLFERGMKAMDGPINFGENDAYWGLLIEGFIHPSFGMQYNPPYYQKFFENYGFSQAYQQLTNMLAVKNDLPKRVEKIADWVINKPGYSFEHLSVAKFDKFAADFEEIYNDAWCDFENFVPITKEILLDSFRKMKPIMDEHLIWFAYINGEPVSFIICLPDANQIIKYLGGKMNLWSKLKFVYYKWQGKMDRIRVVVMGTKQAYQNHGLESALFRKLQHYVMPQNHYTAVELSWVGDFNTKMQAVHAALGATKGKVHATYRIIFPD</sequence>
<evidence type="ECO:0000259" key="1">
    <source>
        <dbReference type="Pfam" id="PF00583"/>
    </source>
</evidence>
<dbReference type="eggNOG" id="COG0456">
    <property type="taxonomic scope" value="Bacteria"/>
</dbReference>
<dbReference type="KEGG" id="scn:Solca_2483"/>
<organism evidence="2 3">
    <name type="scientific">Solitalea canadensis (strain ATCC 29591 / DSM 3403 / JCM 21819 / LMG 8368 / NBRC 15130 / NCIMB 12057 / USAM 9D)</name>
    <name type="common">Flexibacter canadensis</name>
    <dbReference type="NCBI Taxonomy" id="929556"/>
    <lineage>
        <taxon>Bacteria</taxon>
        <taxon>Pseudomonadati</taxon>
        <taxon>Bacteroidota</taxon>
        <taxon>Sphingobacteriia</taxon>
        <taxon>Sphingobacteriales</taxon>
        <taxon>Sphingobacteriaceae</taxon>
        <taxon>Solitalea</taxon>
    </lineage>
</organism>
<dbReference type="Gene3D" id="3.40.630.30">
    <property type="match status" value="1"/>
</dbReference>
<dbReference type="InterPro" id="IPR000182">
    <property type="entry name" value="GNAT_dom"/>
</dbReference>
<accession>H8KRJ7</accession>
<keyword evidence="3" id="KW-1185">Reference proteome</keyword>
<dbReference type="HOGENOM" id="CLU_053649_0_0_10"/>
<dbReference type="STRING" id="929556.Solca_2483"/>
<dbReference type="Proteomes" id="UP000007590">
    <property type="component" value="Chromosome"/>
</dbReference>
<evidence type="ECO:0000313" key="2">
    <source>
        <dbReference type="EMBL" id="AFD07522.1"/>
    </source>
</evidence>
<dbReference type="SUPFAM" id="SSF55729">
    <property type="entry name" value="Acyl-CoA N-acyltransferases (Nat)"/>
    <property type="match status" value="1"/>
</dbReference>